<dbReference type="KEGG" id="lby:Lbys_2879"/>
<evidence type="ECO:0000256" key="2">
    <source>
        <dbReference type="ARBA" id="ARBA00022723"/>
    </source>
</evidence>
<dbReference type="CDD" id="cd07037">
    <property type="entry name" value="TPP_PYR_MenD"/>
    <property type="match status" value="1"/>
</dbReference>
<organism evidence="10 11">
    <name type="scientific">Leadbetterella byssophila (strain DSM 17132 / JCM 16389 / KACC 11308 / NBRC 106382 / 4M15)</name>
    <dbReference type="NCBI Taxonomy" id="649349"/>
    <lineage>
        <taxon>Bacteria</taxon>
        <taxon>Pseudomonadati</taxon>
        <taxon>Bacteroidota</taxon>
        <taxon>Cytophagia</taxon>
        <taxon>Cytophagales</taxon>
        <taxon>Leadbetterellaceae</taxon>
        <taxon>Leadbetterella</taxon>
    </lineage>
</organism>
<dbReference type="AlphaFoldDB" id="E4RS09"/>
<proteinExistence type="inferred from homology"/>
<dbReference type="InterPro" id="IPR032264">
    <property type="entry name" value="MenD_middle"/>
</dbReference>
<dbReference type="SUPFAM" id="SSF52518">
    <property type="entry name" value="Thiamin diphosphate-binding fold (THDP-binding)"/>
    <property type="match status" value="2"/>
</dbReference>
<dbReference type="Gene3D" id="3.40.50.1220">
    <property type="entry name" value="TPP-binding domain"/>
    <property type="match status" value="1"/>
</dbReference>
<comment type="similarity">
    <text evidence="6">Belongs to the TPP enzyme family. MenD subfamily.</text>
</comment>
<dbReference type="HOGENOM" id="CLU_006051_3_0_10"/>
<dbReference type="STRING" id="649349.Lbys_2879"/>
<comment type="subunit">
    <text evidence="6">Homodimer.</text>
</comment>
<evidence type="ECO:0000256" key="6">
    <source>
        <dbReference type="HAMAP-Rule" id="MF_01659"/>
    </source>
</evidence>
<dbReference type="InterPro" id="IPR029061">
    <property type="entry name" value="THDP-binding"/>
</dbReference>
<reference evidence="10 11" key="2">
    <citation type="journal article" date="2011" name="Stand. Genomic Sci.">
        <title>Complete genome sequence of Leadbetterella byssophila type strain (4M15).</title>
        <authorList>
            <person name="Abt B."/>
            <person name="Teshima H."/>
            <person name="Lucas S."/>
            <person name="Lapidus A."/>
            <person name="Del Rio T.G."/>
            <person name="Nolan M."/>
            <person name="Tice H."/>
            <person name="Cheng J.F."/>
            <person name="Pitluck S."/>
            <person name="Liolios K."/>
            <person name="Pagani I."/>
            <person name="Ivanova N."/>
            <person name="Mavromatis K."/>
            <person name="Pati A."/>
            <person name="Tapia R."/>
            <person name="Han C."/>
            <person name="Goodwin L."/>
            <person name="Chen A."/>
            <person name="Palaniappan K."/>
            <person name="Land M."/>
            <person name="Hauser L."/>
            <person name="Chang Y.J."/>
            <person name="Jeffries C.D."/>
            <person name="Rohde M."/>
            <person name="Goker M."/>
            <person name="Tindall B.J."/>
            <person name="Detter J.C."/>
            <person name="Woyke T."/>
            <person name="Bristow J."/>
            <person name="Eisen J.A."/>
            <person name="Markowitz V."/>
            <person name="Hugenholtz P."/>
            <person name="Klenk H.P."/>
            <person name="Kyrpides N.C."/>
        </authorList>
    </citation>
    <scope>NUCLEOTIDE SEQUENCE [LARGE SCALE GENOMIC DNA]</scope>
    <source>
        <strain evidence="11">DSM 17132 / JCM 16389 / KACC 11308 / NBRC 106382 / 4M15</strain>
    </source>
</reference>
<dbReference type="UniPathway" id="UPA01057">
    <property type="reaction ID" value="UER00164"/>
</dbReference>
<dbReference type="eggNOG" id="COG1165">
    <property type="taxonomic scope" value="Bacteria"/>
</dbReference>
<dbReference type="NCBIfam" id="TIGR00173">
    <property type="entry name" value="menD"/>
    <property type="match status" value="1"/>
</dbReference>
<feature type="domain" description="Thiamine pyrophosphate enzyme N-terminal TPP-binding" evidence="8">
    <location>
        <begin position="10"/>
        <end position="114"/>
    </location>
</feature>
<dbReference type="PIRSF" id="PIRSF004983">
    <property type="entry name" value="MenD"/>
    <property type="match status" value="1"/>
</dbReference>
<dbReference type="UniPathway" id="UPA00079"/>
<keyword evidence="6" id="KW-0474">Menaquinone biosynthesis</keyword>
<comment type="function">
    <text evidence="6">Catalyzes the thiamine diphosphate-dependent decarboxylation of 2-oxoglutarate and the subsequent addition of the resulting succinic semialdehyde-thiamine pyrophosphate anion to isochorismate to yield 2-succinyl-5-enolpyruvyl-6-hydroxy-3-cyclohexene-1-carboxylate (SEPHCHC).</text>
</comment>
<evidence type="ECO:0000313" key="11">
    <source>
        <dbReference type="Proteomes" id="UP000007435"/>
    </source>
</evidence>
<dbReference type="HAMAP" id="MF_01659">
    <property type="entry name" value="MenD"/>
    <property type="match status" value="1"/>
</dbReference>
<evidence type="ECO:0000256" key="5">
    <source>
        <dbReference type="ARBA" id="ARBA00023211"/>
    </source>
</evidence>
<dbReference type="GO" id="GO:0000287">
    <property type="term" value="F:magnesium ion binding"/>
    <property type="evidence" value="ECO:0007669"/>
    <property type="project" value="UniProtKB-UniRule"/>
</dbReference>
<keyword evidence="3 6" id="KW-0460">Magnesium</keyword>
<dbReference type="InterPro" id="IPR004433">
    <property type="entry name" value="MenaQ_synth_MenD"/>
</dbReference>
<evidence type="ECO:0000259" key="8">
    <source>
        <dbReference type="Pfam" id="PF02776"/>
    </source>
</evidence>
<dbReference type="CDD" id="cd02009">
    <property type="entry name" value="TPP_SHCHC_synthase"/>
    <property type="match status" value="1"/>
</dbReference>
<keyword evidence="1 6" id="KW-0808">Transferase</keyword>
<keyword evidence="2 6" id="KW-0479">Metal-binding</keyword>
<dbReference type="GO" id="GO:0070204">
    <property type="term" value="F:2-succinyl-5-enolpyruvyl-6-hydroxy-3-cyclohexene-1-carboxylic-acid synthase activity"/>
    <property type="evidence" value="ECO:0007669"/>
    <property type="project" value="UniProtKB-UniRule"/>
</dbReference>
<protein>
    <recommendedName>
        <fullName evidence="6">2-succinyl-5-enolpyruvyl-6-hydroxy-3-cyclohexene-1-carboxylate synthase</fullName>
        <shortName evidence="6">SEPHCHC synthase</shortName>
        <ecNumber evidence="6">2.2.1.9</ecNumber>
    </recommendedName>
    <alternativeName>
        <fullName evidence="6">Menaquinone biosynthesis protein MenD</fullName>
    </alternativeName>
</protein>
<feature type="domain" description="Menaquinone biosynthesis protein MenD middle" evidence="9">
    <location>
        <begin position="192"/>
        <end position="372"/>
    </location>
</feature>
<dbReference type="GO" id="GO:0030145">
    <property type="term" value="F:manganese ion binding"/>
    <property type="evidence" value="ECO:0007669"/>
    <property type="project" value="UniProtKB-UniRule"/>
</dbReference>
<evidence type="ECO:0000256" key="4">
    <source>
        <dbReference type="ARBA" id="ARBA00023052"/>
    </source>
</evidence>
<gene>
    <name evidence="6" type="primary">menD</name>
    <name evidence="10" type="ordered locus">Lbys_2879</name>
</gene>
<accession>E4RS09</accession>
<dbReference type="Pfam" id="PF02776">
    <property type="entry name" value="TPP_enzyme_N"/>
    <property type="match status" value="1"/>
</dbReference>
<comment type="catalytic activity">
    <reaction evidence="6">
        <text>isochorismate + 2-oxoglutarate + H(+) = 5-enolpyruvoyl-6-hydroxy-2-succinyl-cyclohex-3-ene-1-carboxylate + CO2</text>
        <dbReference type="Rhea" id="RHEA:25593"/>
        <dbReference type="ChEBI" id="CHEBI:15378"/>
        <dbReference type="ChEBI" id="CHEBI:16526"/>
        <dbReference type="ChEBI" id="CHEBI:16810"/>
        <dbReference type="ChEBI" id="CHEBI:29780"/>
        <dbReference type="ChEBI" id="CHEBI:58818"/>
        <dbReference type="EC" id="2.2.1.9"/>
    </reaction>
</comment>
<dbReference type="PANTHER" id="PTHR42916">
    <property type="entry name" value="2-SUCCINYL-5-ENOLPYRUVYL-6-HYDROXY-3-CYCLOHEXENE-1-CARBOXYLATE SYNTHASE"/>
    <property type="match status" value="1"/>
</dbReference>
<dbReference type="Proteomes" id="UP000007435">
    <property type="component" value="Chromosome"/>
</dbReference>
<evidence type="ECO:0000259" key="7">
    <source>
        <dbReference type="Pfam" id="PF02775"/>
    </source>
</evidence>
<comment type="pathway">
    <text evidence="6">Quinol/quinone metabolism; 1,4-dihydroxy-2-naphthoate biosynthesis; 1,4-dihydroxy-2-naphthoate from chorismate: step 2/7.</text>
</comment>
<dbReference type="GO" id="GO:0009234">
    <property type="term" value="P:menaquinone biosynthetic process"/>
    <property type="evidence" value="ECO:0007669"/>
    <property type="project" value="UniProtKB-UniRule"/>
</dbReference>
<dbReference type="RefSeq" id="WP_013409573.1">
    <property type="nucleotide sequence ID" value="NC_014655.1"/>
</dbReference>
<comment type="pathway">
    <text evidence="6">Quinol/quinone metabolism; menaquinone biosynthesis.</text>
</comment>
<dbReference type="Pfam" id="PF02775">
    <property type="entry name" value="TPP_enzyme_C"/>
    <property type="match status" value="1"/>
</dbReference>
<dbReference type="OrthoDB" id="9791859at2"/>
<evidence type="ECO:0000313" key="10">
    <source>
        <dbReference type="EMBL" id="ADQ18541.1"/>
    </source>
</evidence>
<dbReference type="GO" id="GO:0030976">
    <property type="term" value="F:thiamine pyrophosphate binding"/>
    <property type="evidence" value="ECO:0007669"/>
    <property type="project" value="UniProtKB-UniRule"/>
</dbReference>
<comment type="cofactor">
    <cofactor evidence="6">
        <name>Mg(2+)</name>
        <dbReference type="ChEBI" id="CHEBI:18420"/>
    </cofactor>
    <cofactor evidence="6">
        <name>Mn(2+)</name>
        <dbReference type="ChEBI" id="CHEBI:29035"/>
    </cofactor>
</comment>
<dbReference type="Gene3D" id="3.40.50.970">
    <property type="match status" value="2"/>
</dbReference>
<reference key="1">
    <citation type="submission" date="2010-11" db="EMBL/GenBank/DDBJ databases">
        <title>The complete genome of Leadbetterella byssophila DSM 17132.</title>
        <authorList>
            <consortium name="US DOE Joint Genome Institute (JGI-PGF)"/>
            <person name="Lucas S."/>
            <person name="Copeland A."/>
            <person name="Lapidus A."/>
            <person name="Glavina del Rio T."/>
            <person name="Dalin E."/>
            <person name="Tice H."/>
            <person name="Bruce D."/>
            <person name="Goodwin L."/>
            <person name="Pitluck S."/>
            <person name="Kyrpides N."/>
            <person name="Mavromatis K."/>
            <person name="Ivanova N."/>
            <person name="Teshima H."/>
            <person name="Brettin T."/>
            <person name="Detter J.C."/>
            <person name="Han C."/>
            <person name="Tapia R."/>
            <person name="Land M."/>
            <person name="Hauser L."/>
            <person name="Markowitz V."/>
            <person name="Cheng J.-F."/>
            <person name="Hugenholtz P."/>
            <person name="Woyke T."/>
            <person name="Wu D."/>
            <person name="Tindall B."/>
            <person name="Pomrenke H.G."/>
            <person name="Brambilla E."/>
            <person name="Klenk H.-P."/>
            <person name="Eisen J.A."/>
        </authorList>
    </citation>
    <scope>NUCLEOTIDE SEQUENCE [LARGE SCALE GENOMIC DNA]</scope>
    <source>
        <strain>DSM 17132</strain>
    </source>
</reference>
<keyword evidence="11" id="KW-1185">Reference proteome</keyword>
<feature type="domain" description="Thiamine pyrophosphate enzyme TPP-binding" evidence="7">
    <location>
        <begin position="411"/>
        <end position="512"/>
    </location>
</feature>
<dbReference type="InterPro" id="IPR012001">
    <property type="entry name" value="Thiamin_PyroP_enz_TPP-bd_dom"/>
</dbReference>
<dbReference type="EMBL" id="CP002305">
    <property type="protein sequence ID" value="ADQ18541.1"/>
    <property type="molecule type" value="Genomic_DNA"/>
</dbReference>
<dbReference type="EC" id="2.2.1.9" evidence="6"/>
<dbReference type="InterPro" id="IPR011766">
    <property type="entry name" value="TPP_enzyme_TPP-bd"/>
</dbReference>
<dbReference type="PANTHER" id="PTHR42916:SF1">
    <property type="entry name" value="PROTEIN PHYLLO, CHLOROPLASTIC"/>
    <property type="match status" value="1"/>
</dbReference>
<evidence type="ECO:0000256" key="3">
    <source>
        <dbReference type="ARBA" id="ARBA00022842"/>
    </source>
</evidence>
<comment type="cofactor">
    <cofactor evidence="6">
        <name>thiamine diphosphate</name>
        <dbReference type="ChEBI" id="CHEBI:58937"/>
    </cofactor>
    <text evidence="6">Binds 1 thiamine pyrophosphate per subunit.</text>
</comment>
<evidence type="ECO:0000259" key="9">
    <source>
        <dbReference type="Pfam" id="PF16582"/>
    </source>
</evidence>
<sequence length="542" mass="60550">MALLSPLYSVADICASWGVEDVIICPGSRSAALTLAFNRNGQFRTKVITDERSAAFVGLGLAQQSGKPVVLICTSGTAVLNFAPAVTEAFFQKVPLLILSADRPPEWINQYDGQTIYQSKAFGKHIVKDYDFPADYTHPDAVWSIERQTNEALAHCRKGPVHINIPIREPFYPLPEEKYEGKGRYIPFAKFSQQVQLAEEQVKEWSEAKSILVAIGQNTKDLEEDLARLVQDNRVILLVDVISNVGLEKKITSHDLFLSQSGSKFDLLVTLGKSFISKTLKQFFRKNPPRVHWHVEEENNILDPFQSITVRFPLSTTDFLKALPISEVSTPSDIWIAEEKKTKAHIENFISKAPFGELKATATIFEKVESKEVLHLGNSMPVRYGNLLQGFLKPQIKVYSNRGTSGIDGIVSTAIGQALGTEQRVHCIVGDISFFYDSNALFAAKPKNLKVYVIQNGGGNIFRIIDGPSKQAELEQYFITPQNRSAEHLAKEAGFRYYRVSTQEELEDALNQKEDVAALFEIIVDGVEDAKIFKHLKSSLIL</sequence>
<evidence type="ECO:0000256" key="1">
    <source>
        <dbReference type="ARBA" id="ARBA00022679"/>
    </source>
</evidence>
<name>E4RS09_LEAB4</name>
<dbReference type="Pfam" id="PF16582">
    <property type="entry name" value="TPP_enzyme_M_2"/>
    <property type="match status" value="1"/>
</dbReference>
<keyword evidence="4 6" id="KW-0786">Thiamine pyrophosphate</keyword>
<keyword evidence="5 6" id="KW-0464">Manganese</keyword>